<feature type="compositionally biased region" description="Low complexity" evidence="1">
    <location>
        <begin position="113"/>
        <end position="122"/>
    </location>
</feature>
<keyword evidence="3" id="KW-1185">Reference proteome</keyword>
<accession>A0ABT1V6Y9</accession>
<gene>
    <name evidence="2" type="ORF">NP777_33820</name>
</gene>
<organism evidence="2 3">
    <name type="scientific">Streptomyces rugosispiralis</name>
    <dbReference type="NCBI Taxonomy" id="2967341"/>
    <lineage>
        <taxon>Bacteria</taxon>
        <taxon>Bacillati</taxon>
        <taxon>Actinomycetota</taxon>
        <taxon>Actinomycetes</taxon>
        <taxon>Kitasatosporales</taxon>
        <taxon>Streptomycetaceae</taxon>
        <taxon>Streptomyces</taxon>
    </lineage>
</organism>
<evidence type="ECO:0000256" key="1">
    <source>
        <dbReference type="SAM" id="MobiDB-lite"/>
    </source>
</evidence>
<dbReference type="InterPro" id="IPR008979">
    <property type="entry name" value="Galactose-bd-like_sf"/>
</dbReference>
<dbReference type="Proteomes" id="UP001204746">
    <property type="component" value="Unassembled WGS sequence"/>
</dbReference>
<evidence type="ECO:0000313" key="2">
    <source>
        <dbReference type="EMBL" id="MCQ8193148.1"/>
    </source>
</evidence>
<name>A0ABT1V6Y9_9ACTN</name>
<proteinExistence type="predicted"/>
<feature type="region of interest" description="Disordered" evidence="1">
    <location>
        <begin position="93"/>
        <end position="122"/>
    </location>
</feature>
<reference evidence="2 3" key="1">
    <citation type="submission" date="2022-07" db="EMBL/GenBank/DDBJ databases">
        <authorList>
            <person name="Phongsopitanun W."/>
            <person name="Tanasupawat S."/>
        </authorList>
    </citation>
    <scope>NUCLEOTIDE SEQUENCE [LARGE SCALE GENOMIC DNA]</scope>
    <source>
        <strain evidence="2 3">RCU-064</strain>
    </source>
</reference>
<dbReference type="Gene3D" id="2.60.120.260">
    <property type="entry name" value="Galactose-binding domain-like"/>
    <property type="match status" value="1"/>
</dbReference>
<protein>
    <submittedName>
        <fullName evidence="2">Uncharacterized protein</fullName>
    </submittedName>
</protein>
<dbReference type="SUPFAM" id="SSF49785">
    <property type="entry name" value="Galactose-binding domain-like"/>
    <property type="match status" value="1"/>
</dbReference>
<feature type="non-terminal residue" evidence="2">
    <location>
        <position position="1"/>
    </location>
</feature>
<sequence length="122" mass="12786">GTADYVRRIELDTPIPLELTLPAVAGAVTVAVNGTRVAQRAWAPYRVTIPADTLRPGGNELRIRVAPSAANRYYAGTGLRAGPEPCGLLAPPRLRRALTTPNPGAFPDGSGSGPRSSSITER</sequence>
<dbReference type="EMBL" id="JANIAA010000032">
    <property type="protein sequence ID" value="MCQ8193148.1"/>
    <property type="molecule type" value="Genomic_DNA"/>
</dbReference>
<comment type="caution">
    <text evidence="2">The sequence shown here is derived from an EMBL/GenBank/DDBJ whole genome shotgun (WGS) entry which is preliminary data.</text>
</comment>
<evidence type="ECO:0000313" key="3">
    <source>
        <dbReference type="Proteomes" id="UP001204746"/>
    </source>
</evidence>